<dbReference type="Pfam" id="PF14065">
    <property type="entry name" value="Pvc16_N"/>
    <property type="match status" value="1"/>
</dbReference>
<dbReference type="AlphaFoldDB" id="A0A081KAP9"/>
<reference evidence="2 3" key="1">
    <citation type="submission" date="2014-06" db="EMBL/GenBank/DDBJ databases">
        <title>Whole Genome Sequences of Three Symbiotic Endozoicomonas Bacteria.</title>
        <authorList>
            <person name="Neave M.J."/>
            <person name="Apprill A."/>
            <person name="Voolstra C.R."/>
        </authorList>
    </citation>
    <scope>NUCLEOTIDE SEQUENCE [LARGE SCALE GENOMIC DNA]</scope>
    <source>
        <strain evidence="2 3">DSM 22380</strain>
    </source>
</reference>
<dbReference type="eggNOG" id="ENOG5032QWA">
    <property type="taxonomic scope" value="Bacteria"/>
</dbReference>
<keyword evidence="3" id="KW-1185">Reference proteome</keyword>
<sequence>MSDDDEVIETTQTSEVYVAPFEAVSKAIKALIRRDALSQENGGDQIEVRFDVPDTDFISSLPEYPVVNVYLTSFAENTTRRQSEPFQMRSVDKDTGRGVVVRRPRYIDLFYMISVWSRSQEERALVEQYLLSRLVQSLGKYEVMPEELMKAQNYGYGVSMLQMLGDVDRRSQGEFWSALGSAPRPALNVQVTVPVPVHEPEDTPLILDINRHIRDYDTLMRDETPPTSEPKALTGQVALNGLDYRNFSVQAVQTSTLRIEHRTLNSIGLYAFNSLDPGQYMVRLMNQSTGVGIQSGYCEIQQDGQGQFITQEVNFSTI</sequence>
<dbReference type="RefSeq" id="WP_020582793.1">
    <property type="nucleotide sequence ID" value="NZ_JOJP01000001.1"/>
</dbReference>
<evidence type="ECO:0000313" key="2">
    <source>
        <dbReference type="EMBL" id="KEI71225.1"/>
    </source>
</evidence>
<dbReference type="Proteomes" id="UP000027997">
    <property type="component" value="Unassembled WGS sequence"/>
</dbReference>
<proteinExistence type="predicted"/>
<dbReference type="STRING" id="305900.GV64_11155"/>
<protein>
    <recommendedName>
        <fullName evidence="1">Pvc16 N-terminal domain-containing protein</fullName>
    </recommendedName>
</protein>
<evidence type="ECO:0000313" key="3">
    <source>
        <dbReference type="Proteomes" id="UP000027997"/>
    </source>
</evidence>
<organism evidence="2 3">
    <name type="scientific">Endozoicomonas elysicola</name>
    <dbReference type="NCBI Taxonomy" id="305900"/>
    <lineage>
        <taxon>Bacteria</taxon>
        <taxon>Pseudomonadati</taxon>
        <taxon>Pseudomonadota</taxon>
        <taxon>Gammaproteobacteria</taxon>
        <taxon>Oceanospirillales</taxon>
        <taxon>Endozoicomonadaceae</taxon>
        <taxon>Endozoicomonas</taxon>
    </lineage>
</organism>
<gene>
    <name evidence="2" type="ORF">GV64_11155</name>
</gene>
<dbReference type="InterPro" id="IPR025351">
    <property type="entry name" value="Pvc16_N"/>
</dbReference>
<dbReference type="EMBL" id="JOJP01000001">
    <property type="protein sequence ID" value="KEI71225.1"/>
    <property type="molecule type" value="Genomic_DNA"/>
</dbReference>
<name>A0A081KAP9_9GAMM</name>
<accession>A0A081KAP9</accession>
<comment type="caution">
    <text evidence="2">The sequence shown here is derived from an EMBL/GenBank/DDBJ whole genome shotgun (WGS) entry which is preliminary data.</text>
</comment>
<feature type="domain" description="Pvc16 N-terminal" evidence="1">
    <location>
        <begin position="23"/>
        <end position="200"/>
    </location>
</feature>
<evidence type="ECO:0000259" key="1">
    <source>
        <dbReference type="Pfam" id="PF14065"/>
    </source>
</evidence>